<keyword evidence="2" id="KW-1185">Reference proteome</keyword>
<dbReference type="KEGG" id="ptc:phytr_10050"/>
<reference evidence="1 2" key="1">
    <citation type="submission" date="2018-03" db="EMBL/GenBank/DDBJ databases">
        <title>A gene transfer event suggests a long-term partnership between eustigmatophyte algae and a novel lineage of endosymbiotic bacteria.</title>
        <authorList>
            <person name="Yurchenko T."/>
            <person name="Sevcikova T."/>
            <person name="Pribyl P."/>
            <person name="El Karkouri K."/>
            <person name="Klimes V."/>
            <person name="Amaral R."/>
            <person name="Zbrankova V."/>
            <person name="Kim E."/>
            <person name="Raoult D."/>
            <person name="Santos L.M.A."/>
            <person name="Elias M."/>
        </authorList>
    </citation>
    <scope>NUCLEOTIDE SEQUENCE [LARGE SCALE GENOMIC DNA]</scope>
    <source>
        <strain evidence="1">CCALA 838</strain>
    </source>
</reference>
<evidence type="ECO:0000313" key="1">
    <source>
        <dbReference type="EMBL" id="AVP87933.1"/>
    </source>
</evidence>
<organism evidence="1 2">
    <name type="scientific">Candidatus Phycorickettsia trachydisci</name>
    <dbReference type="NCBI Taxonomy" id="2115978"/>
    <lineage>
        <taxon>Bacteria</taxon>
        <taxon>Pseudomonadati</taxon>
        <taxon>Pseudomonadota</taxon>
        <taxon>Alphaproteobacteria</taxon>
        <taxon>Rickettsiales</taxon>
        <taxon>Rickettsiaceae</taxon>
        <taxon>Candidatus Phycorickettsia</taxon>
    </lineage>
</organism>
<protein>
    <submittedName>
        <fullName evidence="1">Uncharacterized protein</fullName>
    </submittedName>
</protein>
<dbReference type="EMBL" id="CP027845">
    <property type="protein sequence ID" value="AVP87933.1"/>
    <property type="molecule type" value="Genomic_DNA"/>
</dbReference>
<accession>A0A2P1P9I8</accession>
<dbReference type="AlphaFoldDB" id="A0A2P1P9I8"/>
<name>A0A2P1P9I8_9RICK</name>
<dbReference type="Proteomes" id="UP000241762">
    <property type="component" value="Chromosome"/>
</dbReference>
<sequence length="65" mass="6796">MRVSFLCPAGPKIPSCNSPIIVSSGSGKSTLLHIADLLDDADSGTVLIANNPKLSKRSSVCVEHF</sequence>
<evidence type="ECO:0000313" key="2">
    <source>
        <dbReference type="Proteomes" id="UP000241762"/>
    </source>
</evidence>
<gene>
    <name evidence="1" type="ORF">phytr_10050</name>
</gene>
<proteinExistence type="predicted"/>